<protein>
    <recommendedName>
        <fullName evidence="1">Conserved hypothetical protein CHP02391 domain-containing protein</fullName>
    </recommendedName>
</protein>
<evidence type="ECO:0000313" key="2">
    <source>
        <dbReference type="EMBL" id="RXH28631.1"/>
    </source>
</evidence>
<comment type="caution">
    <text evidence="2">The sequence shown here is derived from an EMBL/GenBank/DDBJ whole genome shotgun (WGS) entry which is preliminary data.</text>
</comment>
<accession>A0A4Q0S6Q0</accession>
<evidence type="ECO:0000259" key="1">
    <source>
        <dbReference type="Pfam" id="PF09509"/>
    </source>
</evidence>
<sequence>MISKYVPNADHLLAMPTADVGRIMLLIAKDVRQGAGFTYEAITTEPFGTGMATERGSSYPFHKKQQVDEHLNRAWRQLEREGFVEASPGINGTHGWKTFTEAGLAVANGQDWEATRAAMLFPKELLHVTIRDKVWAALARGDLDEAVFAAFKAVEVAVRQAGGYDATDLGADLMRKAFDPSDSPKDNRGRLTNLAHPIGEREALSHLFAGAIGSYKNPHSHRTVNLDDPAEAREQVMLASHLLRIVDARRRQ</sequence>
<dbReference type="Pfam" id="PF09509">
    <property type="entry name" value="Hypoth_Ymh"/>
    <property type="match status" value="1"/>
</dbReference>
<keyword evidence="3" id="KW-1185">Reference proteome</keyword>
<dbReference type="Proteomes" id="UP000289546">
    <property type="component" value="Unassembled WGS sequence"/>
</dbReference>
<feature type="domain" description="Conserved hypothetical protein CHP02391" evidence="1">
    <location>
        <begin position="126"/>
        <end position="245"/>
    </location>
</feature>
<dbReference type="RefSeq" id="WP_128918630.1">
    <property type="nucleotide sequence ID" value="NZ_LBJQ01000074.1"/>
</dbReference>
<evidence type="ECO:0000313" key="3">
    <source>
        <dbReference type="Proteomes" id="UP000289546"/>
    </source>
</evidence>
<dbReference type="InterPro" id="IPR012654">
    <property type="entry name" value="CHP02391"/>
</dbReference>
<dbReference type="EMBL" id="LBJQ01000074">
    <property type="protein sequence ID" value="RXH28631.1"/>
    <property type="molecule type" value="Genomic_DNA"/>
</dbReference>
<gene>
    <name evidence="2" type="ORF">XH99_14515</name>
</gene>
<dbReference type="NCBIfam" id="TIGR02391">
    <property type="entry name" value="hypoth_ymh"/>
    <property type="match status" value="1"/>
</dbReference>
<name>A0A4Q0S6Q0_9BRAD</name>
<dbReference type="AlphaFoldDB" id="A0A4Q0S6Q0"/>
<reference evidence="2 3" key="1">
    <citation type="submission" date="2015-04" db="EMBL/GenBank/DDBJ databases">
        <title>Comparative genomics of rhizobia nodulating Arachis hypogaea in China.</title>
        <authorList>
            <person name="Li Y."/>
        </authorList>
    </citation>
    <scope>NUCLEOTIDE SEQUENCE [LARGE SCALE GENOMIC DNA]</scope>
    <source>
        <strain evidence="2 3">CCBAU 51757</strain>
    </source>
</reference>
<proteinExistence type="predicted"/>
<organism evidence="2 3">
    <name type="scientific">Bradyrhizobium nanningense</name>
    <dbReference type="NCBI Taxonomy" id="1325118"/>
    <lineage>
        <taxon>Bacteria</taxon>
        <taxon>Pseudomonadati</taxon>
        <taxon>Pseudomonadota</taxon>
        <taxon>Alphaproteobacteria</taxon>
        <taxon>Hyphomicrobiales</taxon>
        <taxon>Nitrobacteraceae</taxon>
        <taxon>Bradyrhizobium</taxon>
    </lineage>
</organism>